<sequence>MHSRVLLISLLVATVSGNIIDDLRPIASSGLSAIKNNKDASVDLAVKVNTKRADDEMCNDAAKGNDATAAAADAGDAGGAGGAGGPFGKCVPKMIFAGGLGNRPETEFTFQSSDPICSEGQQEALNPSIIANHMKNVVDTKCDATDEGKSLAAAAVAKVAAIQDKDQSAADAWNEALGLA</sequence>
<feature type="signal peptide" evidence="1">
    <location>
        <begin position="1"/>
        <end position="17"/>
    </location>
</feature>
<dbReference type="AlphaFoldDB" id="A0A383UTK6"/>
<organism evidence="2 3">
    <name type="scientific">Blumeria hordei</name>
    <name type="common">Barley powdery mildew</name>
    <name type="synonym">Blumeria graminis f. sp. hordei</name>
    <dbReference type="NCBI Taxonomy" id="2867405"/>
    <lineage>
        <taxon>Eukaryota</taxon>
        <taxon>Fungi</taxon>
        <taxon>Dikarya</taxon>
        <taxon>Ascomycota</taxon>
        <taxon>Pezizomycotina</taxon>
        <taxon>Leotiomycetes</taxon>
        <taxon>Erysiphales</taxon>
        <taxon>Erysiphaceae</taxon>
        <taxon>Blumeria</taxon>
    </lineage>
</organism>
<name>A0A383UTK6_BLUHO</name>
<feature type="chain" id="PRO_5016780959" evidence="1">
    <location>
        <begin position="18"/>
        <end position="180"/>
    </location>
</feature>
<dbReference type="EMBL" id="UNSH01000046">
    <property type="protein sequence ID" value="SZF03018.1"/>
    <property type="molecule type" value="Genomic_DNA"/>
</dbReference>
<accession>A0A383UTK6</accession>
<keyword evidence="1" id="KW-0732">Signal</keyword>
<evidence type="ECO:0000313" key="2">
    <source>
        <dbReference type="EMBL" id="SZF03018.1"/>
    </source>
</evidence>
<dbReference type="VEuPathDB" id="FungiDB:BLGHR1_13805"/>
<reference evidence="2 3" key="1">
    <citation type="submission" date="2017-11" db="EMBL/GenBank/DDBJ databases">
        <authorList>
            <person name="Kracher B."/>
        </authorList>
    </citation>
    <scope>NUCLEOTIDE SEQUENCE [LARGE SCALE GENOMIC DNA]</scope>
    <source>
        <strain evidence="2 3">RACE1</strain>
    </source>
</reference>
<evidence type="ECO:0000256" key="1">
    <source>
        <dbReference type="SAM" id="SignalP"/>
    </source>
</evidence>
<gene>
    <name evidence="2" type="ORF">BLGHR1_13805</name>
</gene>
<protein>
    <submittedName>
        <fullName evidence="2">Uncharacterized protein</fullName>
    </submittedName>
</protein>
<proteinExistence type="predicted"/>
<dbReference type="Proteomes" id="UP000275772">
    <property type="component" value="Unassembled WGS sequence"/>
</dbReference>
<evidence type="ECO:0000313" key="3">
    <source>
        <dbReference type="Proteomes" id="UP000275772"/>
    </source>
</evidence>